<dbReference type="OrthoDB" id="9787041at2"/>
<dbReference type="PANTHER" id="PTHR43123">
    <property type="entry name" value="POLYSACCHARIDE DEACETYLASE-RELATED"/>
    <property type="match status" value="1"/>
</dbReference>
<dbReference type="InterPro" id="IPR011330">
    <property type="entry name" value="Glyco_hydro/deAcase_b/a-brl"/>
</dbReference>
<dbReference type="RefSeq" id="WP_147149208.1">
    <property type="nucleotide sequence ID" value="NZ_BKAJ01000033.1"/>
</dbReference>
<dbReference type="InterPro" id="IPR017625">
    <property type="entry name" value="PuuE"/>
</dbReference>
<dbReference type="Gene3D" id="3.20.20.370">
    <property type="entry name" value="Glycoside hydrolase/deacetylase"/>
    <property type="match status" value="1"/>
</dbReference>
<comment type="caution">
    <text evidence="6">The sequence shown here is derived from an EMBL/GenBank/DDBJ whole genome shotgun (WGS) entry which is preliminary data.</text>
</comment>
<reference evidence="6 7" key="1">
    <citation type="submission" date="2019-07" db="EMBL/GenBank/DDBJ databases">
        <title>Whole genome shotgun sequence of Reyranella soli NBRC 108950.</title>
        <authorList>
            <person name="Hosoyama A."/>
            <person name="Uohara A."/>
            <person name="Ohji S."/>
            <person name="Ichikawa N."/>
        </authorList>
    </citation>
    <scope>NUCLEOTIDE SEQUENCE [LARGE SCALE GENOMIC DNA]</scope>
    <source>
        <strain evidence="6 7">NBRC 108950</strain>
    </source>
</reference>
<dbReference type="SUPFAM" id="SSF88713">
    <property type="entry name" value="Glycoside hydrolase/deacetylase"/>
    <property type="match status" value="1"/>
</dbReference>
<dbReference type="CDD" id="cd10977">
    <property type="entry name" value="CE4_PuuE_SpCDA1"/>
    <property type="match status" value="1"/>
</dbReference>
<dbReference type="Pfam" id="PF01522">
    <property type="entry name" value="Polysacc_deac_1"/>
    <property type="match status" value="1"/>
</dbReference>
<evidence type="ECO:0000313" key="6">
    <source>
        <dbReference type="EMBL" id="GEP55111.1"/>
    </source>
</evidence>
<proteinExistence type="inferred from homology"/>
<dbReference type="PANTHER" id="PTHR43123:SF1">
    <property type="entry name" value="POLYSACCHARIDE DEACETYLASE-RELATED"/>
    <property type="match status" value="1"/>
</dbReference>
<dbReference type="GO" id="GO:0005975">
    <property type="term" value="P:carbohydrate metabolic process"/>
    <property type="evidence" value="ECO:0007669"/>
    <property type="project" value="InterPro"/>
</dbReference>
<dbReference type="EMBL" id="BKAJ01000033">
    <property type="protein sequence ID" value="GEP55111.1"/>
    <property type="molecule type" value="Genomic_DNA"/>
</dbReference>
<comment type="function">
    <text evidence="1">Is involved in generating a small heat-stable compound (Nod), an acylated oligomer of N-acetylglucosamine, that stimulates mitosis in various plant protoplasts.</text>
</comment>
<evidence type="ECO:0000256" key="1">
    <source>
        <dbReference type="ARBA" id="ARBA00003236"/>
    </source>
</evidence>
<dbReference type="PROSITE" id="PS51677">
    <property type="entry name" value="NODB"/>
    <property type="match status" value="1"/>
</dbReference>
<dbReference type="GO" id="GO:0016810">
    <property type="term" value="F:hydrolase activity, acting on carbon-nitrogen (but not peptide) bonds"/>
    <property type="evidence" value="ECO:0007669"/>
    <property type="project" value="InterPro"/>
</dbReference>
<dbReference type="AlphaFoldDB" id="A0A512N8X5"/>
<evidence type="ECO:0000259" key="5">
    <source>
        <dbReference type="PROSITE" id="PS51677"/>
    </source>
</evidence>
<name>A0A512N8X5_9HYPH</name>
<evidence type="ECO:0000256" key="2">
    <source>
        <dbReference type="ARBA" id="ARBA00010973"/>
    </source>
</evidence>
<organism evidence="6 7">
    <name type="scientific">Reyranella soli</name>
    <dbReference type="NCBI Taxonomy" id="1230389"/>
    <lineage>
        <taxon>Bacteria</taxon>
        <taxon>Pseudomonadati</taxon>
        <taxon>Pseudomonadota</taxon>
        <taxon>Alphaproteobacteria</taxon>
        <taxon>Hyphomicrobiales</taxon>
        <taxon>Reyranellaceae</taxon>
        <taxon>Reyranella</taxon>
    </lineage>
</organism>
<feature type="domain" description="NodB homology" evidence="5">
    <location>
        <begin position="66"/>
        <end position="283"/>
    </location>
</feature>
<evidence type="ECO:0000256" key="3">
    <source>
        <dbReference type="ARBA" id="ARBA00020071"/>
    </source>
</evidence>
<protein>
    <recommendedName>
        <fullName evidence="3">Chitooligosaccharide deacetylase</fullName>
    </recommendedName>
    <alternativeName>
        <fullName evidence="4">Nodulation protein B</fullName>
    </alternativeName>
</protein>
<evidence type="ECO:0000313" key="7">
    <source>
        <dbReference type="Proteomes" id="UP000321058"/>
    </source>
</evidence>
<sequence>MTLVGPKRDLIGYEGNPPKVSWPNGARIAISLVVNYEEGSELAIGDGDATREPSGPADWPLSKRDLAGEGHFEYGSRCGYWRLMDIFDEQEVKCTFYACAVALERNRDAAREMRPRGHDVISHGWRWEDVSLLTREEERDHIRRAVDSIAETTGERPLGWYCRYGPSVHTRELVVEEGGFLYDCDAYNDDLPYWTVVGAKKHLVIPYSLATNDGKFNWGAFGSPADFEKYLKANFGRLYKEGATHPKMMSIGLHMRLVGHPGRAQALANFIAYAKSHPDVWFARRIDIARHWMAHHA</sequence>
<accession>A0A512N8X5</accession>
<comment type="similarity">
    <text evidence="2">Belongs to the polysaccharide deacetylase family.</text>
</comment>
<dbReference type="InterPro" id="IPR002509">
    <property type="entry name" value="NODB_dom"/>
</dbReference>
<gene>
    <name evidence="6" type="ORF">RSO01_22770</name>
</gene>
<evidence type="ECO:0000256" key="4">
    <source>
        <dbReference type="ARBA" id="ARBA00032976"/>
    </source>
</evidence>
<keyword evidence="7" id="KW-1185">Reference proteome</keyword>
<dbReference type="Proteomes" id="UP000321058">
    <property type="component" value="Unassembled WGS sequence"/>
</dbReference>